<evidence type="ECO:0000313" key="2">
    <source>
        <dbReference type="Proteomes" id="UP000059680"/>
    </source>
</evidence>
<dbReference type="AlphaFoldDB" id="A0A0P0VX05"/>
<dbReference type="Proteomes" id="UP000059680">
    <property type="component" value="Chromosome 3"/>
</dbReference>
<dbReference type="InParanoid" id="A0A0P0VX05"/>
<protein>
    <submittedName>
        <fullName evidence="1">Os03g0330900 protein</fullName>
    </submittedName>
</protein>
<reference evidence="1 2" key="2">
    <citation type="journal article" date="2013" name="Plant Cell Physiol.">
        <title>Rice Annotation Project Database (RAP-DB): an integrative and interactive database for rice genomics.</title>
        <authorList>
            <person name="Sakai H."/>
            <person name="Lee S.S."/>
            <person name="Tanaka T."/>
            <person name="Numa H."/>
            <person name="Kim J."/>
            <person name="Kawahara Y."/>
            <person name="Wakimoto H."/>
            <person name="Yang C.C."/>
            <person name="Iwamoto M."/>
            <person name="Abe T."/>
            <person name="Yamada Y."/>
            <person name="Muto A."/>
            <person name="Inokuchi H."/>
            <person name="Ikemura T."/>
            <person name="Matsumoto T."/>
            <person name="Sasaki T."/>
            <person name="Itoh T."/>
        </authorList>
    </citation>
    <scope>NUCLEOTIDE SEQUENCE [LARGE SCALE GENOMIC DNA]</scope>
    <source>
        <strain evidence="2">cv. Nipponbare</strain>
    </source>
</reference>
<dbReference type="EMBL" id="AP014959">
    <property type="protein sequence ID" value="BAS84030.1"/>
    <property type="molecule type" value="Genomic_DNA"/>
</dbReference>
<accession>A0A0P0VX05</accession>
<sequence length="146" mass="15448">MVAIWKLNHRPESTVETSDLSHSGIVSGCSRRRPRVGLAGAETAKKLCPWKKGCRKGSTSQSGFLNLGGCDAVGDESGGVTGALLETRSGGRLASPQRNGRRQEALRAAPCHSFAPSAPPLLVGPFAHGLPQLPLRRHARRRHAAA</sequence>
<name>A0A0P0VX05_ORYSJ</name>
<proteinExistence type="predicted"/>
<reference evidence="1 2" key="3">
    <citation type="journal article" date="2013" name="Rice">
        <title>Improvement of the Oryza sativa Nipponbare reference genome using next generation sequence and optical map data.</title>
        <authorList>
            <person name="Kawahara Y."/>
            <person name="de la Bastide M."/>
            <person name="Hamilton J.P."/>
            <person name="Kanamori H."/>
            <person name="McCombie W.R."/>
            <person name="Ouyang S."/>
            <person name="Schwartz D.C."/>
            <person name="Tanaka T."/>
            <person name="Wu J."/>
            <person name="Zhou S."/>
            <person name="Childs K.L."/>
            <person name="Davidson R.M."/>
            <person name="Lin H."/>
            <person name="Quesada-Ocampo L."/>
            <person name="Vaillancourt B."/>
            <person name="Sakai H."/>
            <person name="Lee S.S."/>
            <person name="Kim J."/>
            <person name="Numa H."/>
            <person name="Itoh T."/>
            <person name="Buell C.R."/>
            <person name="Matsumoto T."/>
        </authorList>
    </citation>
    <scope>NUCLEOTIDE SEQUENCE [LARGE SCALE GENOMIC DNA]</scope>
    <source>
        <strain evidence="2">cv. Nipponbare</strain>
    </source>
</reference>
<evidence type="ECO:0000313" key="1">
    <source>
        <dbReference type="EMBL" id="BAS84030.1"/>
    </source>
</evidence>
<gene>
    <name evidence="1" type="ordered locus">Os03g0330900</name>
    <name evidence="1" type="ORF">OSNPB_030330900</name>
</gene>
<reference evidence="2" key="1">
    <citation type="journal article" date="2005" name="Nature">
        <title>The map-based sequence of the rice genome.</title>
        <authorList>
            <consortium name="International rice genome sequencing project (IRGSP)"/>
            <person name="Matsumoto T."/>
            <person name="Wu J."/>
            <person name="Kanamori H."/>
            <person name="Katayose Y."/>
            <person name="Fujisawa M."/>
            <person name="Namiki N."/>
            <person name="Mizuno H."/>
            <person name="Yamamoto K."/>
            <person name="Antonio B.A."/>
            <person name="Baba T."/>
            <person name="Sakata K."/>
            <person name="Nagamura Y."/>
            <person name="Aoki H."/>
            <person name="Arikawa K."/>
            <person name="Arita K."/>
            <person name="Bito T."/>
            <person name="Chiden Y."/>
            <person name="Fujitsuka N."/>
            <person name="Fukunaka R."/>
            <person name="Hamada M."/>
            <person name="Harada C."/>
            <person name="Hayashi A."/>
            <person name="Hijishita S."/>
            <person name="Honda M."/>
            <person name="Hosokawa S."/>
            <person name="Ichikawa Y."/>
            <person name="Idonuma A."/>
            <person name="Iijima M."/>
            <person name="Ikeda M."/>
            <person name="Ikeno M."/>
            <person name="Ito K."/>
            <person name="Ito S."/>
            <person name="Ito T."/>
            <person name="Ito Y."/>
            <person name="Ito Y."/>
            <person name="Iwabuchi A."/>
            <person name="Kamiya K."/>
            <person name="Karasawa W."/>
            <person name="Kurita K."/>
            <person name="Katagiri S."/>
            <person name="Kikuta A."/>
            <person name="Kobayashi H."/>
            <person name="Kobayashi N."/>
            <person name="Machita K."/>
            <person name="Maehara T."/>
            <person name="Masukawa M."/>
            <person name="Mizubayashi T."/>
            <person name="Mukai Y."/>
            <person name="Nagasaki H."/>
            <person name="Nagata Y."/>
            <person name="Naito S."/>
            <person name="Nakashima M."/>
            <person name="Nakama Y."/>
            <person name="Nakamichi Y."/>
            <person name="Nakamura M."/>
            <person name="Meguro A."/>
            <person name="Negishi M."/>
            <person name="Ohta I."/>
            <person name="Ohta T."/>
            <person name="Okamoto M."/>
            <person name="Ono N."/>
            <person name="Saji S."/>
            <person name="Sakaguchi M."/>
            <person name="Sakai K."/>
            <person name="Shibata M."/>
            <person name="Shimokawa T."/>
            <person name="Song J."/>
            <person name="Takazaki Y."/>
            <person name="Terasawa K."/>
            <person name="Tsugane M."/>
            <person name="Tsuji K."/>
            <person name="Ueda S."/>
            <person name="Waki K."/>
            <person name="Yamagata H."/>
            <person name="Yamamoto M."/>
            <person name="Yamamoto S."/>
            <person name="Yamane H."/>
            <person name="Yoshiki S."/>
            <person name="Yoshihara R."/>
            <person name="Yukawa K."/>
            <person name="Zhong H."/>
            <person name="Yano M."/>
            <person name="Yuan Q."/>
            <person name="Ouyang S."/>
            <person name="Liu J."/>
            <person name="Jones K.M."/>
            <person name="Gansberger K."/>
            <person name="Moffat K."/>
            <person name="Hill J."/>
            <person name="Bera J."/>
            <person name="Fadrosh D."/>
            <person name="Jin S."/>
            <person name="Johri S."/>
            <person name="Kim M."/>
            <person name="Overton L."/>
            <person name="Reardon M."/>
            <person name="Tsitrin T."/>
            <person name="Vuong H."/>
            <person name="Weaver B."/>
            <person name="Ciecko A."/>
            <person name="Tallon L."/>
            <person name="Jackson J."/>
            <person name="Pai G."/>
            <person name="Aken S.V."/>
            <person name="Utterback T."/>
            <person name="Reidmuller S."/>
            <person name="Feldblyum T."/>
            <person name="Hsiao J."/>
            <person name="Zismann V."/>
            <person name="Iobst S."/>
            <person name="de Vazeille A.R."/>
            <person name="Buell C.R."/>
            <person name="Ying K."/>
            <person name="Li Y."/>
            <person name="Lu T."/>
            <person name="Huang Y."/>
            <person name="Zhao Q."/>
            <person name="Feng Q."/>
            <person name="Zhang L."/>
            <person name="Zhu J."/>
            <person name="Weng Q."/>
            <person name="Mu J."/>
            <person name="Lu Y."/>
            <person name="Fan D."/>
            <person name="Liu Y."/>
            <person name="Guan J."/>
            <person name="Zhang Y."/>
            <person name="Yu S."/>
            <person name="Liu X."/>
            <person name="Zhang Y."/>
            <person name="Hong G."/>
            <person name="Han B."/>
            <person name="Choisne N."/>
            <person name="Demange N."/>
            <person name="Orjeda G."/>
            <person name="Samain S."/>
            <person name="Cattolico L."/>
            <person name="Pelletier E."/>
            <person name="Couloux A."/>
            <person name="Segurens B."/>
            <person name="Wincker P."/>
            <person name="D'Hont A."/>
            <person name="Scarpelli C."/>
            <person name="Weissenbach J."/>
            <person name="Salanoubat M."/>
            <person name="Quetier F."/>
            <person name="Yu Y."/>
            <person name="Kim H.R."/>
            <person name="Rambo T."/>
            <person name="Currie J."/>
            <person name="Collura K."/>
            <person name="Luo M."/>
            <person name="Yang T."/>
            <person name="Ammiraju J.S.S."/>
            <person name="Engler F."/>
            <person name="Soderlund C."/>
            <person name="Wing R.A."/>
            <person name="Palmer L.E."/>
            <person name="de la Bastide M."/>
            <person name="Spiegel L."/>
            <person name="Nascimento L."/>
            <person name="Zutavern T."/>
            <person name="O'Shaughnessy A."/>
            <person name="Dike S."/>
            <person name="Dedhia N."/>
            <person name="Preston R."/>
            <person name="Balija V."/>
            <person name="McCombie W.R."/>
            <person name="Chow T."/>
            <person name="Chen H."/>
            <person name="Chung M."/>
            <person name="Chen C."/>
            <person name="Shaw J."/>
            <person name="Wu H."/>
            <person name="Hsiao K."/>
            <person name="Chao Y."/>
            <person name="Chu M."/>
            <person name="Cheng C."/>
            <person name="Hour A."/>
            <person name="Lee P."/>
            <person name="Lin S."/>
            <person name="Lin Y."/>
            <person name="Liou J."/>
            <person name="Liu S."/>
            <person name="Hsing Y."/>
            <person name="Raghuvanshi S."/>
            <person name="Mohanty A."/>
            <person name="Bharti A.K."/>
            <person name="Gaur A."/>
            <person name="Gupta V."/>
            <person name="Kumar D."/>
            <person name="Ravi V."/>
            <person name="Vij S."/>
            <person name="Kapur A."/>
            <person name="Khurana P."/>
            <person name="Khurana P."/>
            <person name="Khurana J.P."/>
            <person name="Tyagi A.K."/>
            <person name="Gaikwad K."/>
            <person name="Singh A."/>
            <person name="Dalal V."/>
            <person name="Srivastava S."/>
            <person name="Dixit A."/>
            <person name="Pal A.K."/>
            <person name="Ghazi I.A."/>
            <person name="Yadav M."/>
            <person name="Pandit A."/>
            <person name="Bhargava A."/>
            <person name="Sureshbabu K."/>
            <person name="Batra K."/>
            <person name="Sharma T.R."/>
            <person name="Mohapatra T."/>
            <person name="Singh N.K."/>
            <person name="Messing J."/>
            <person name="Nelson A.B."/>
            <person name="Fuks G."/>
            <person name="Kavchok S."/>
            <person name="Keizer G."/>
            <person name="Linton E."/>
            <person name="Llaca V."/>
            <person name="Song R."/>
            <person name="Tanyolac B."/>
            <person name="Young S."/>
            <person name="Ho-Il K."/>
            <person name="Hahn J.H."/>
            <person name="Sangsakoo G."/>
            <person name="Vanavichit A."/>
            <person name="de Mattos Luiz.A.T."/>
            <person name="Zimmer P.D."/>
            <person name="Malone G."/>
            <person name="Dellagostin O."/>
            <person name="de Oliveira A.C."/>
            <person name="Bevan M."/>
            <person name="Bancroft I."/>
            <person name="Minx P."/>
            <person name="Cordum H."/>
            <person name="Wilson R."/>
            <person name="Cheng Z."/>
            <person name="Jin W."/>
            <person name="Jiang J."/>
            <person name="Leong S.A."/>
            <person name="Iwama H."/>
            <person name="Gojobori T."/>
            <person name="Itoh T."/>
            <person name="Niimura Y."/>
            <person name="Fujii Y."/>
            <person name="Habara T."/>
            <person name="Sakai H."/>
            <person name="Sato Y."/>
            <person name="Wilson G."/>
            <person name="Kumar K."/>
            <person name="McCouch S."/>
            <person name="Juretic N."/>
            <person name="Hoen D."/>
            <person name="Wright S."/>
            <person name="Bruskiewich R."/>
            <person name="Bureau T."/>
            <person name="Miyao A."/>
            <person name="Hirochika H."/>
            <person name="Nishikawa T."/>
            <person name="Kadowaki K."/>
            <person name="Sugiura M."/>
            <person name="Burr B."/>
            <person name="Sasaki T."/>
        </authorList>
    </citation>
    <scope>NUCLEOTIDE SEQUENCE [LARGE SCALE GENOMIC DNA]</scope>
    <source>
        <strain evidence="2">cv. Nipponbare</strain>
    </source>
</reference>
<keyword evidence="2" id="KW-1185">Reference proteome</keyword>
<dbReference type="PaxDb" id="39947-A0A0P0VX05"/>
<organism evidence="1 2">
    <name type="scientific">Oryza sativa subsp. japonica</name>
    <name type="common">Rice</name>
    <dbReference type="NCBI Taxonomy" id="39947"/>
    <lineage>
        <taxon>Eukaryota</taxon>
        <taxon>Viridiplantae</taxon>
        <taxon>Streptophyta</taxon>
        <taxon>Embryophyta</taxon>
        <taxon>Tracheophyta</taxon>
        <taxon>Spermatophyta</taxon>
        <taxon>Magnoliopsida</taxon>
        <taxon>Liliopsida</taxon>
        <taxon>Poales</taxon>
        <taxon>Poaceae</taxon>
        <taxon>BOP clade</taxon>
        <taxon>Oryzoideae</taxon>
        <taxon>Oryzeae</taxon>
        <taxon>Oryzinae</taxon>
        <taxon>Oryza</taxon>
        <taxon>Oryza sativa</taxon>
    </lineage>
</organism>